<feature type="compositionally biased region" description="Basic and acidic residues" evidence="1">
    <location>
        <begin position="7"/>
        <end position="30"/>
    </location>
</feature>
<evidence type="ECO:0000313" key="3">
    <source>
        <dbReference type="Proteomes" id="UP001221413"/>
    </source>
</evidence>
<dbReference type="EMBL" id="JAQGDS010000007">
    <property type="protein sequence ID" value="KAJ6259162.1"/>
    <property type="molecule type" value="Genomic_DNA"/>
</dbReference>
<sequence length="61" mass="7076">MNGSYKTGKDEHPHDEERRRRRKESGELEKQLGTLEGKGTLEGEENRRIAVRGREAREAIK</sequence>
<organism evidence="2 3">
    <name type="scientific">Drechslerella dactyloides</name>
    <name type="common">Nematode-trapping fungus</name>
    <name type="synonym">Arthrobotrys dactyloides</name>
    <dbReference type="NCBI Taxonomy" id="74499"/>
    <lineage>
        <taxon>Eukaryota</taxon>
        <taxon>Fungi</taxon>
        <taxon>Dikarya</taxon>
        <taxon>Ascomycota</taxon>
        <taxon>Pezizomycotina</taxon>
        <taxon>Orbiliomycetes</taxon>
        <taxon>Orbiliales</taxon>
        <taxon>Orbiliaceae</taxon>
        <taxon>Drechslerella</taxon>
    </lineage>
</organism>
<keyword evidence="3" id="KW-1185">Reference proteome</keyword>
<dbReference type="AlphaFoldDB" id="A0AAD6NI86"/>
<feature type="region of interest" description="Disordered" evidence="1">
    <location>
        <begin position="1"/>
        <end position="46"/>
    </location>
</feature>
<protein>
    <submittedName>
        <fullName evidence="2">Uncharacterized protein</fullName>
    </submittedName>
</protein>
<name>A0AAD6NI86_DREDA</name>
<gene>
    <name evidence="2" type="ORF">Dda_6060</name>
</gene>
<dbReference type="Proteomes" id="UP001221413">
    <property type="component" value="Unassembled WGS sequence"/>
</dbReference>
<reference evidence="2" key="1">
    <citation type="submission" date="2023-01" db="EMBL/GenBank/DDBJ databases">
        <title>The chitinases involved in constricting ring structure development in the nematode-trapping fungus Drechslerella dactyloides.</title>
        <authorList>
            <person name="Wang R."/>
            <person name="Zhang L."/>
            <person name="Tang P."/>
            <person name="Li S."/>
            <person name="Liang L."/>
        </authorList>
    </citation>
    <scope>NUCLEOTIDE SEQUENCE</scope>
    <source>
        <strain evidence="2">YMF1.00031</strain>
    </source>
</reference>
<comment type="caution">
    <text evidence="2">The sequence shown here is derived from an EMBL/GenBank/DDBJ whole genome shotgun (WGS) entry which is preliminary data.</text>
</comment>
<proteinExistence type="predicted"/>
<accession>A0AAD6NI86</accession>
<evidence type="ECO:0000313" key="2">
    <source>
        <dbReference type="EMBL" id="KAJ6259162.1"/>
    </source>
</evidence>
<evidence type="ECO:0000256" key="1">
    <source>
        <dbReference type="SAM" id="MobiDB-lite"/>
    </source>
</evidence>